<keyword evidence="3" id="KW-0574">Periplasm</keyword>
<keyword evidence="8" id="KW-1185">Reference proteome</keyword>
<dbReference type="SUPFAM" id="SSF48230">
    <property type="entry name" value="Chondroitin AC/alginate lyase"/>
    <property type="match status" value="1"/>
</dbReference>
<dbReference type="Pfam" id="PF16889">
    <property type="entry name" value="Hepar_II_III_N"/>
    <property type="match status" value="1"/>
</dbReference>
<dbReference type="PANTHER" id="PTHR39210:SF1">
    <property type="entry name" value="HEPARIN-SULFATE LYASE"/>
    <property type="match status" value="1"/>
</dbReference>
<comment type="subcellular location">
    <subcellularLocation>
        <location evidence="1">Periplasm</location>
    </subcellularLocation>
</comment>
<feature type="domain" description="Heparinase II/III-like C-terminal" evidence="5">
    <location>
        <begin position="311"/>
        <end position="526"/>
    </location>
</feature>
<evidence type="ECO:0000313" key="7">
    <source>
        <dbReference type="EMBL" id="MCX2977392.1"/>
    </source>
</evidence>
<evidence type="ECO:0000259" key="5">
    <source>
        <dbReference type="Pfam" id="PF07940"/>
    </source>
</evidence>
<keyword evidence="2" id="KW-0732">Signal</keyword>
<evidence type="ECO:0000259" key="6">
    <source>
        <dbReference type="Pfam" id="PF16889"/>
    </source>
</evidence>
<sequence length="535" mass="59946">MLKLVRTARYLKPVQVTNRLTRRFTKPRLRQGDAPALKPSTRRWQTVAPLPASVVDANTACFLNEPGPLLQWQNPDKSHLWLYNLHYFDDLHAEHSAQRATTHRELISHWLLGNPPMDGVGWEPYPLSLRIVSWVKWLLAGNEPVTGMLDSLSQQAHVLRQQLEYHLQGNHLLANAKALVFAGSCFEGEDAQEWLRKGLALLDEQHREQLLADGAHFELSPMYHSIILMDILDVVQLGQCYRGEEIARMNSKLRARAALMASWLEGMLHPDGGIPFFNDASFGITPEPQAILDYAHKLGVVRPVADGTTHYYDASGYMAVRQHNQVALLDVAAIGPDYIPGHAHADTLSFEWSLFGERVLVNSGISEYGLSAERLRQRGTAAHNTVVVNGKDSSEVWSGFRVARRASPFEVELRTAEASTIVKGSHTGYQRLRPKVTHSREWRVEPGALTVKDSLRGEYKKAAAFFHIHPTVSVECEAELFVLNLPGGQRCEVTVIGGRAVLDDSTWHPEFGLSRPNKRIAVTFLAPTIETTFSY</sequence>
<gene>
    <name evidence="7" type="ORF">EYC82_08500</name>
</gene>
<comment type="caution">
    <text evidence="7">The sequence shown here is derived from an EMBL/GenBank/DDBJ whole genome shotgun (WGS) entry which is preliminary data.</text>
</comment>
<dbReference type="EMBL" id="SHNO01000001">
    <property type="protein sequence ID" value="MCX2977392.1"/>
    <property type="molecule type" value="Genomic_DNA"/>
</dbReference>
<proteinExistence type="predicted"/>
<accession>A0ABT3T538</accession>
<dbReference type="Gene3D" id="1.50.10.100">
    <property type="entry name" value="Chondroitin AC/alginate lyase"/>
    <property type="match status" value="1"/>
</dbReference>
<organism evidence="7 8">
    <name type="scientific">Candidatus Marimicrobium litorale</name>
    <dbReference type="NCBI Taxonomy" id="2518991"/>
    <lineage>
        <taxon>Bacteria</taxon>
        <taxon>Pseudomonadati</taxon>
        <taxon>Pseudomonadota</taxon>
        <taxon>Gammaproteobacteria</taxon>
        <taxon>Cellvibrionales</taxon>
        <taxon>Halieaceae</taxon>
        <taxon>Marimicrobium</taxon>
    </lineage>
</organism>
<dbReference type="InterPro" id="IPR012480">
    <property type="entry name" value="Hepar_II_III_C"/>
</dbReference>
<evidence type="ECO:0000256" key="3">
    <source>
        <dbReference type="ARBA" id="ARBA00022764"/>
    </source>
</evidence>
<dbReference type="PANTHER" id="PTHR39210">
    <property type="entry name" value="HEPARIN-SULFATE LYASE"/>
    <property type="match status" value="1"/>
</dbReference>
<dbReference type="RefSeq" id="WP_279249114.1">
    <property type="nucleotide sequence ID" value="NZ_SHNO01000001.1"/>
</dbReference>
<dbReference type="Gene3D" id="2.70.98.70">
    <property type="match status" value="1"/>
</dbReference>
<evidence type="ECO:0000256" key="2">
    <source>
        <dbReference type="ARBA" id="ARBA00022729"/>
    </source>
</evidence>
<dbReference type="Pfam" id="PF07940">
    <property type="entry name" value="Hepar_II_III_C"/>
    <property type="match status" value="1"/>
</dbReference>
<dbReference type="Proteomes" id="UP001143304">
    <property type="component" value="Unassembled WGS sequence"/>
</dbReference>
<evidence type="ECO:0000256" key="1">
    <source>
        <dbReference type="ARBA" id="ARBA00004418"/>
    </source>
</evidence>
<feature type="domain" description="Heparin-sulfate lyase N-terminal" evidence="6">
    <location>
        <begin position="148"/>
        <end position="281"/>
    </location>
</feature>
<name>A0ABT3T538_9GAMM</name>
<keyword evidence="4 7" id="KW-0456">Lyase</keyword>
<reference evidence="7" key="1">
    <citation type="submission" date="2019-02" db="EMBL/GenBank/DDBJ databases">
        <authorList>
            <person name="Li S.-H."/>
        </authorList>
    </citation>
    <scope>NUCLEOTIDE SEQUENCE</scope>
    <source>
        <strain evidence="7">IMCC11814</strain>
    </source>
</reference>
<dbReference type="InterPro" id="IPR008929">
    <property type="entry name" value="Chondroitin_lyas"/>
</dbReference>
<dbReference type="GO" id="GO:0016829">
    <property type="term" value="F:lyase activity"/>
    <property type="evidence" value="ECO:0007669"/>
    <property type="project" value="UniProtKB-KW"/>
</dbReference>
<evidence type="ECO:0000256" key="4">
    <source>
        <dbReference type="ARBA" id="ARBA00023239"/>
    </source>
</evidence>
<dbReference type="InterPro" id="IPR031680">
    <property type="entry name" value="Hepar_II_III_N"/>
</dbReference>
<evidence type="ECO:0000313" key="8">
    <source>
        <dbReference type="Proteomes" id="UP001143304"/>
    </source>
</evidence>
<protein>
    <submittedName>
        <fullName evidence="7">Alginate lyase family protein</fullName>
    </submittedName>
</protein>